<dbReference type="GO" id="GO:0016020">
    <property type="term" value="C:membrane"/>
    <property type="evidence" value="ECO:0007669"/>
    <property type="project" value="UniProtKB-SubCell"/>
</dbReference>
<feature type="compositionally biased region" description="Pro residues" evidence="5">
    <location>
        <begin position="254"/>
        <end position="273"/>
    </location>
</feature>
<reference evidence="8 9" key="1">
    <citation type="submission" date="2018-03" db="EMBL/GenBank/DDBJ databases">
        <title>Genomic Encyclopedia of Type Strains, Phase III (KMG-III): the genomes of soil and plant-associated and newly described type strains.</title>
        <authorList>
            <person name="Whitman W."/>
        </authorList>
    </citation>
    <scope>NUCLEOTIDE SEQUENCE [LARGE SCALE GENOMIC DNA]</scope>
    <source>
        <strain evidence="8 9">CGMCC 4.7125</strain>
    </source>
</reference>
<feature type="transmembrane region" description="Helical" evidence="6">
    <location>
        <begin position="56"/>
        <end position="74"/>
    </location>
</feature>
<evidence type="ECO:0000256" key="4">
    <source>
        <dbReference type="ARBA" id="ARBA00023136"/>
    </source>
</evidence>
<feature type="domain" description="RDD" evidence="7">
    <location>
        <begin position="24"/>
        <end position="149"/>
    </location>
</feature>
<dbReference type="PANTHER" id="PTHR38480:SF1">
    <property type="entry name" value="SLR0254 PROTEIN"/>
    <property type="match status" value="1"/>
</dbReference>
<evidence type="ECO:0000256" key="3">
    <source>
        <dbReference type="ARBA" id="ARBA00022989"/>
    </source>
</evidence>
<dbReference type="RefSeq" id="WP_181193457.1">
    <property type="nucleotide sequence ID" value="NZ_PVNH01000012.1"/>
</dbReference>
<dbReference type="Proteomes" id="UP000238362">
    <property type="component" value="Unassembled WGS sequence"/>
</dbReference>
<keyword evidence="4 6" id="KW-0472">Membrane</keyword>
<evidence type="ECO:0000256" key="2">
    <source>
        <dbReference type="ARBA" id="ARBA00022692"/>
    </source>
</evidence>
<feature type="region of interest" description="Disordered" evidence="5">
    <location>
        <begin position="249"/>
        <end position="294"/>
    </location>
</feature>
<evidence type="ECO:0000256" key="6">
    <source>
        <dbReference type="SAM" id="Phobius"/>
    </source>
</evidence>
<dbReference type="AlphaFoldDB" id="A0A2T0LM71"/>
<evidence type="ECO:0000313" key="9">
    <source>
        <dbReference type="Proteomes" id="UP000238362"/>
    </source>
</evidence>
<evidence type="ECO:0000256" key="5">
    <source>
        <dbReference type="SAM" id="MobiDB-lite"/>
    </source>
</evidence>
<sequence>MRPESDLVTGDAVVLDLTLARSATRALGLAIDALVQVLALLVVAVLFVVVGDLDGVLLGALIGAATLLVLVGYPTTFETLSRGRTLGKLALGLRVVRDDGGPIRFRHAFTRALTGAFVDFGPFWLWSVVGFLVSLSSRKGKRVGDFLAGTVVLRDRAPAESTPLIGMPPALAHWASRLDLSALPDDAALSARQYLARYGSLTEEARERLGRRIADEIAGYLGAPVPPQVPPWAYLSAVLVERRNRDHARVAGVPPYPPQPGSPAPGPAPPWTPEPADQERPRGGEDTGPFAPPG</sequence>
<evidence type="ECO:0000259" key="7">
    <source>
        <dbReference type="Pfam" id="PF06271"/>
    </source>
</evidence>
<protein>
    <submittedName>
        <fullName evidence="8">Putative RDD family membrane protein YckC</fullName>
    </submittedName>
</protein>
<keyword evidence="2 6" id="KW-0812">Transmembrane</keyword>
<gene>
    <name evidence="8" type="ORF">B0I33_11255</name>
</gene>
<comment type="subcellular location">
    <subcellularLocation>
        <location evidence="1">Membrane</location>
        <topology evidence="1">Multi-pass membrane protein</topology>
    </subcellularLocation>
</comment>
<dbReference type="InterPro" id="IPR010432">
    <property type="entry name" value="RDD"/>
</dbReference>
<dbReference type="PANTHER" id="PTHR38480">
    <property type="entry name" value="SLR0254 PROTEIN"/>
    <property type="match status" value="1"/>
</dbReference>
<name>A0A2T0LM71_9PSEU</name>
<organism evidence="8 9">
    <name type="scientific">Prauserella shujinwangii</name>
    <dbReference type="NCBI Taxonomy" id="1453103"/>
    <lineage>
        <taxon>Bacteria</taxon>
        <taxon>Bacillati</taxon>
        <taxon>Actinomycetota</taxon>
        <taxon>Actinomycetes</taxon>
        <taxon>Pseudonocardiales</taxon>
        <taxon>Pseudonocardiaceae</taxon>
        <taxon>Prauserella</taxon>
    </lineage>
</organism>
<dbReference type="EMBL" id="PVNH01000012">
    <property type="protein sequence ID" value="PRX44177.1"/>
    <property type="molecule type" value="Genomic_DNA"/>
</dbReference>
<keyword evidence="9" id="KW-1185">Reference proteome</keyword>
<dbReference type="Pfam" id="PF06271">
    <property type="entry name" value="RDD"/>
    <property type="match status" value="1"/>
</dbReference>
<feature type="transmembrane region" description="Helical" evidence="6">
    <location>
        <begin position="112"/>
        <end position="133"/>
    </location>
</feature>
<keyword evidence="3 6" id="KW-1133">Transmembrane helix</keyword>
<evidence type="ECO:0000313" key="8">
    <source>
        <dbReference type="EMBL" id="PRX44177.1"/>
    </source>
</evidence>
<proteinExistence type="predicted"/>
<evidence type="ECO:0000256" key="1">
    <source>
        <dbReference type="ARBA" id="ARBA00004141"/>
    </source>
</evidence>
<accession>A0A2T0LM71</accession>
<comment type="caution">
    <text evidence="8">The sequence shown here is derived from an EMBL/GenBank/DDBJ whole genome shotgun (WGS) entry which is preliminary data.</text>
</comment>
<feature type="transmembrane region" description="Helical" evidence="6">
    <location>
        <begin position="26"/>
        <end position="50"/>
    </location>
</feature>